<dbReference type="Pfam" id="PF00015">
    <property type="entry name" value="MCPsignal"/>
    <property type="match status" value="1"/>
</dbReference>
<keyword evidence="6" id="KW-0472">Membrane</keyword>
<dbReference type="PRINTS" id="PR00260">
    <property type="entry name" value="CHEMTRNSDUCR"/>
</dbReference>
<evidence type="ECO:0000256" key="4">
    <source>
        <dbReference type="PROSITE-ProRule" id="PRU00284"/>
    </source>
</evidence>
<keyword evidence="6" id="KW-1133">Transmembrane helix</keyword>
<dbReference type="PANTHER" id="PTHR32089:SF120">
    <property type="entry name" value="METHYL-ACCEPTING CHEMOTAXIS PROTEIN TLPQ"/>
    <property type="match status" value="1"/>
</dbReference>
<dbReference type="InterPro" id="IPR003660">
    <property type="entry name" value="HAMP_dom"/>
</dbReference>
<name>A0ABX8X6R2_SHEPU</name>
<dbReference type="InterPro" id="IPR004089">
    <property type="entry name" value="MCPsignal_dom"/>
</dbReference>
<evidence type="ECO:0000256" key="1">
    <source>
        <dbReference type="ARBA" id="ARBA00004370"/>
    </source>
</evidence>
<dbReference type="RefSeq" id="WP_025007682.1">
    <property type="nucleotide sequence ID" value="NZ_BMPK01000003.1"/>
</dbReference>
<keyword evidence="5" id="KW-0175">Coiled coil</keyword>
<evidence type="ECO:0000256" key="3">
    <source>
        <dbReference type="ARBA" id="ARBA00029447"/>
    </source>
</evidence>
<dbReference type="EMBL" id="CP080635">
    <property type="protein sequence ID" value="QYX71139.1"/>
    <property type="molecule type" value="Genomic_DNA"/>
</dbReference>
<evidence type="ECO:0000259" key="7">
    <source>
        <dbReference type="PROSITE" id="PS50111"/>
    </source>
</evidence>
<sequence>MLRTIKIQTRLLIAFLLMVLLLIGLSGLSISSMKTIRANANTVETNLLPSIMSLGELNSNMMRIRVLTLRLLVSETQESREQVANVIRDLKLEIEKNQAQYEQLISMDNERAVYRAFEQVQKTYYVEQDKLISFATSGKLDEAKLVLPQLYTLADEIVKDLRDLVAINKASSDDTRIVSITEYDSNFWLVIVTVIVASIIAIVIAFMLSNSINQPLQAAVKTAEIIAHGDLTQSISVSGDDELTRLVTALQIMQRNLRDAIVHIGSSSSQLASAAEELNSVTEDSSRGLQLQNDEIQQAATAITEMSTAVDEVARTAQQASDASSESAKLAVEGKNRVEDTTAVITEINDEMTKSTTVINQLAAQVVSISKLLDVIRSVSEQTNLLALNAAIEAARAGEAGRGFAVVADEVRSLAHRTQVSAGEIETMVRQVQVSAEAAVTSMVTTSEKTNQARIVADEATKALDQITTRIVAISDSNHVIASAAEEQSTVAREIDNNIITIRDLAAQTAAGAHQTSASSAELTRLAVDLNTLVVKFKV</sequence>
<comment type="similarity">
    <text evidence="3">Belongs to the methyl-accepting chemotaxis (MCP) protein family.</text>
</comment>
<dbReference type="SMART" id="SM00304">
    <property type="entry name" value="HAMP"/>
    <property type="match status" value="2"/>
</dbReference>
<feature type="domain" description="Methyl-accepting transducer" evidence="7">
    <location>
        <begin position="267"/>
        <end position="503"/>
    </location>
</feature>
<organism evidence="9 10">
    <name type="scientific">Shewanella putrefaciens</name>
    <name type="common">Pseudomonas putrefaciens</name>
    <dbReference type="NCBI Taxonomy" id="24"/>
    <lineage>
        <taxon>Bacteria</taxon>
        <taxon>Pseudomonadati</taxon>
        <taxon>Pseudomonadota</taxon>
        <taxon>Gammaproteobacteria</taxon>
        <taxon>Alteromonadales</taxon>
        <taxon>Shewanellaceae</taxon>
        <taxon>Shewanella</taxon>
    </lineage>
</organism>
<dbReference type="PROSITE" id="PS50885">
    <property type="entry name" value="HAMP"/>
    <property type="match status" value="1"/>
</dbReference>
<dbReference type="SUPFAM" id="SSF58104">
    <property type="entry name" value="Methyl-accepting chemotaxis protein (MCP) signaling domain"/>
    <property type="match status" value="1"/>
</dbReference>
<dbReference type="InterPro" id="IPR004090">
    <property type="entry name" value="Chemotax_Me-accpt_rcpt"/>
</dbReference>
<dbReference type="GeneID" id="67443588"/>
<dbReference type="Pfam" id="PF00672">
    <property type="entry name" value="HAMP"/>
    <property type="match status" value="1"/>
</dbReference>
<evidence type="ECO:0000313" key="9">
    <source>
        <dbReference type="EMBL" id="QYX71139.1"/>
    </source>
</evidence>
<keyword evidence="2 4" id="KW-0807">Transducer</keyword>
<dbReference type="Pfam" id="PF12729">
    <property type="entry name" value="4HB_MCP_1"/>
    <property type="match status" value="1"/>
</dbReference>
<dbReference type="SMART" id="SM00283">
    <property type="entry name" value="MA"/>
    <property type="match status" value="1"/>
</dbReference>
<dbReference type="InterPro" id="IPR024478">
    <property type="entry name" value="HlyB_4HB_MCP"/>
</dbReference>
<feature type="coiled-coil region" evidence="5">
    <location>
        <begin position="80"/>
        <end position="107"/>
    </location>
</feature>
<comment type="subcellular location">
    <subcellularLocation>
        <location evidence="1">Membrane</location>
    </subcellularLocation>
</comment>
<evidence type="ECO:0000256" key="5">
    <source>
        <dbReference type="SAM" id="Coils"/>
    </source>
</evidence>
<feature type="transmembrane region" description="Helical" evidence="6">
    <location>
        <begin position="187"/>
        <end position="208"/>
    </location>
</feature>
<dbReference type="CDD" id="cd06225">
    <property type="entry name" value="HAMP"/>
    <property type="match status" value="1"/>
</dbReference>
<reference evidence="9 10" key="1">
    <citation type="submission" date="2021-08" db="EMBL/GenBank/DDBJ databases">
        <title>Shewanella putrefaciens YZ-J, complete genome.</title>
        <authorList>
            <person name="Yi Z."/>
        </authorList>
    </citation>
    <scope>NUCLEOTIDE SEQUENCE [LARGE SCALE GENOMIC DNA]</scope>
    <source>
        <strain evidence="9 10">YZ-J</strain>
    </source>
</reference>
<dbReference type="Proteomes" id="UP000827084">
    <property type="component" value="Chromosome"/>
</dbReference>
<keyword evidence="6" id="KW-0812">Transmembrane</keyword>
<evidence type="ECO:0000259" key="8">
    <source>
        <dbReference type="PROSITE" id="PS50885"/>
    </source>
</evidence>
<dbReference type="CDD" id="cd11386">
    <property type="entry name" value="MCP_signal"/>
    <property type="match status" value="1"/>
</dbReference>
<gene>
    <name evidence="9" type="ORF">K3G22_09970</name>
</gene>
<dbReference type="Gene3D" id="1.10.287.950">
    <property type="entry name" value="Methyl-accepting chemotaxis protein"/>
    <property type="match status" value="1"/>
</dbReference>
<proteinExistence type="inferred from homology"/>
<keyword evidence="10" id="KW-1185">Reference proteome</keyword>
<dbReference type="PANTHER" id="PTHR32089">
    <property type="entry name" value="METHYL-ACCEPTING CHEMOTAXIS PROTEIN MCPB"/>
    <property type="match status" value="1"/>
</dbReference>
<evidence type="ECO:0000256" key="2">
    <source>
        <dbReference type="ARBA" id="ARBA00023224"/>
    </source>
</evidence>
<dbReference type="PROSITE" id="PS50111">
    <property type="entry name" value="CHEMOTAXIS_TRANSDUC_2"/>
    <property type="match status" value="1"/>
</dbReference>
<protein>
    <submittedName>
        <fullName evidence="9">Methyl-accepting chemotaxis protein</fullName>
    </submittedName>
</protein>
<accession>A0ABX8X6R2</accession>
<feature type="domain" description="HAMP" evidence="8">
    <location>
        <begin position="210"/>
        <end position="262"/>
    </location>
</feature>
<evidence type="ECO:0000313" key="10">
    <source>
        <dbReference type="Proteomes" id="UP000827084"/>
    </source>
</evidence>
<evidence type="ECO:0000256" key="6">
    <source>
        <dbReference type="SAM" id="Phobius"/>
    </source>
</evidence>